<protein>
    <submittedName>
        <fullName evidence="1">Uncharacterized protein</fullName>
    </submittedName>
</protein>
<evidence type="ECO:0000313" key="1">
    <source>
        <dbReference type="EMBL" id="KAI4353187.1"/>
    </source>
</evidence>
<name>A0ACB9PWS0_BAUVA</name>
<accession>A0ACB9PWS0</accession>
<dbReference type="EMBL" id="CM039427">
    <property type="protein sequence ID" value="KAI4353187.1"/>
    <property type="molecule type" value="Genomic_DNA"/>
</dbReference>
<gene>
    <name evidence="1" type="ORF">L6164_002153</name>
</gene>
<reference evidence="1 2" key="1">
    <citation type="journal article" date="2022" name="DNA Res.">
        <title>Chromosomal-level genome assembly of the orchid tree Bauhinia variegata (Leguminosae; Cercidoideae) supports the allotetraploid origin hypothesis of Bauhinia.</title>
        <authorList>
            <person name="Zhong Y."/>
            <person name="Chen Y."/>
            <person name="Zheng D."/>
            <person name="Pang J."/>
            <person name="Liu Y."/>
            <person name="Luo S."/>
            <person name="Meng S."/>
            <person name="Qian L."/>
            <person name="Wei D."/>
            <person name="Dai S."/>
            <person name="Zhou R."/>
        </authorList>
    </citation>
    <scope>NUCLEOTIDE SEQUENCE [LARGE SCALE GENOMIC DNA]</scope>
    <source>
        <strain evidence="1">BV-YZ2020</strain>
    </source>
</reference>
<keyword evidence="2" id="KW-1185">Reference proteome</keyword>
<sequence>MNTAIACIQLGSVHVVVVNSPVIAREFLKTQDAVFASRPTSMSTHIVSRGYLTTALVPFGEQWKKMKKILVKELLSPQKHQWLHDERIGEADNLVRYVFNQCNDPNKGGLVNVRIAAQHYCGNVIRKMIFNKRYFGKNMKDGSPGFEEVEHVDATFKEVMIEVVDNPSNAAEWAIAEMLNNPELLQRATEELDRVVGKERLVQELDLPKLNYVKACAREAFRLHPIVPFNLPHVFMADSVVNNYFIPKGSHVLLSRTELGRNPKVCNEPLNFKPDRHLKSDGSEVVLTESNLGFISFSTGKRACPRVVLGTSITVMLFARSLHGFSWSVAPNQSSIDLSEAADDLFLAKPLVAVAKPRLPLHLYPR</sequence>
<comment type="caution">
    <text evidence="1">The sequence shown here is derived from an EMBL/GenBank/DDBJ whole genome shotgun (WGS) entry which is preliminary data.</text>
</comment>
<dbReference type="Proteomes" id="UP000828941">
    <property type="component" value="Chromosome 2"/>
</dbReference>
<evidence type="ECO:0000313" key="2">
    <source>
        <dbReference type="Proteomes" id="UP000828941"/>
    </source>
</evidence>
<organism evidence="1 2">
    <name type="scientific">Bauhinia variegata</name>
    <name type="common">Purple orchid tree</name>
    <name type="synonym">Phanera variegata</name>
    <dbReference type="NCBI Taxonomy" id="167791"/>
    <lineage>
        <taxon>Eukaryota</taxon>
        <taxon>Viridiplantae</taxon>
        <taxon>Streptophyta</taxon>
        <taxon>Embryophyta</taxon>
        <taxon>Tracheophyta</taxon>
        <taxon>Spermatophyta</taxon>
        <taxon>Magnoliopsida</taxon>
        <taxon>eudicotyledons</taxon>
        <taxon>Gunneridae</taxon>
        <taxon>Pentapetalae</taxon>
        <taxon>rosids</taxon>
        <taxon>fabids</taxon>
        <taxon>Fabales</taxon>
        <taxon>Fabaceae</taxon>
        <taxon>Cercidoideae</taxon>
        <taxon>Cercideae</taxon>
        <taxon>Bauhiniinae</taxon>
        <taxon>Bauhinia</taxon>
    </lineage>
</organism>
<proteinExistence type="predicted"/>